<dbReference type="PANTHER" id="PTHR14319">
    <property type="entry name" value="FIVE-SPAN TRANSMEMBRANE PROTEIN M83"/>
    <property type="match status" value="1"/>
</dbReference>
<comment type="caution">
    <text evidence="7">Lacks conserved residue(s) required for the propagation of feature annotation.</text>
</comment>
<feature type="domain" description="EGF-like" evidence="10">
    <location>
        <begin position="492"/>
        <end position="535"/>
    </location>
</feature>
<name>A0A8J2MJ13_COTCN</name>
<dbReference type="InterPro" id="IPR000742">
    <property type="entry name" value="EGF"/>
</dbReference>
<evidence type="ECO:0000256" key="8">
    <source>
        <dbReference type="SAM" id="MobiDB-lite"/>
    </source>
</evidence>
<feature type="disulfide bond" evidence="7">
    <location>
        <begin position="525"/>
        <end position="534"/>
    </location>
</feature>
<feature type="transmembrane region" description="Helical" evidence="9">
    <location>
        <begin position="658"/>
        <end position="679"/>
    </location>
</feature>
<protein>
    <submittedName>
        <fullName evidence="11">Similar to Pgap6: Post-GPI attachment to proteins factor 6 (Mus musculus)</fullName>
    </submittedName>
</protein>
<comment type="similarity">
    <text evidence="2">Belongs to the TMEM8 family.</text>
</comment>
<evidence type="ECO:0000256" key="4">
    <source>
        <dbReference type="ARBA" id="ARBA00022692"/>
    </source>
</evidence>
<dbReference type="PROSITE" id="PS00022">
    <property type="entry name" value="EGF_1"/>
    <property type="match status" value="1"/>
</dbReference>
<dbReference type="PROSITE" id="PS01186">
    <property type="entry name" value="EGF_2"/>
    <property type="match status" value="1"/>
</dbReference>
<comment type="subcellular location">
    <subcellularLocation>
        <location evidence="1">Cell membrane</location>
        <topology evidence="1">Multi-pass membrane protein</topology>
    </subcellularLocation>
</comment>
<feature type="transmembrane region" description="Helical" evidence="9">
    <location>
        <begin position="723"/>
        <end position="741"/>
    </location>
</feature>
<proteinExistence type="inferred from homology"/>
<evidence type="ECO:0000259" key="10">
    <source>
        <dbReference type="PROSITE" id="PS50026"/>
    </source>
</evidence>
<dbReference type="AlphaFoldDB" id="A0A8J2MJ13"/>
<feature type="transmembrane region" description="Helical" evidence="9">
    <location>
        <begin position="546"/>
        <end position="565"/>
    </location>
</feature>
<evidence type="ECO:0000256" key="9">
    <source>
        <dbReference type="SAM" id="Phobius"/>
    </source>
</evidence>
<keyword evidence="6 9" id="KW-0472">Membrane</keyword>
<reference evidence="11" key="1">
    <citation type="submission" date="2021-04" db="EMBL/GenBank/DDBJ databases">
        <authorList>
            <person name="Chebbi M.A.C M."/>
        </authorList>
    </citation>
    <scope>NUCLEOTIDE SEQUENCE</scope>
</reference>
<evidence type="ECO:0000256" key="3">
    <source>
        <dbReference type="ARBA" id="ARBA00022475"/>
    </source>
</evidence>
<dbReference type="PANTHER" id="PTHR14319:SF3">
    <property type="entry name" value="TRANSMEMBRANE PROTEIN-LIKE PROTEIN"/>
    <property type="match status" value="1"/>
</dbReference>
<dbReference type="Pfam" id="PF12036">
    <property type="entry name" value="DUF3522"/>
    <property type="match status" value="1"/>
</dbReference>
<keyword evidence="5 9" id="KW-1133">Transmembrane helix</keyword>
<evidence type="ECO:0000256" key="5">
    <source>
        <dbReference type="ARBA" id="ARBA00022989"/>
    </source>
</evidence>
<dbReference type="GO" id="GO:0005886">
    <property type="term" value="C:plasma membrane"/>
    <property type="evidence" value="ECO:0007669"/>
    <property type="project" value="UniProtKB-SubCell"/>
</dbReference>
<feature type="transmembrane region" description="Helical" evidence="9">
    <location>
        <begin position="606"/>
        <end position="626"/>
    </location>
</feature>
<evidence type="ECO:0000256" key="7">
    <source>
        <dbReference type="PROSITE-ProRule" id="PRU00076"/>
    </source>
</evidence>
<keyword evidence="7" id="KW-0245">EGF-like domain</keyword>
<feature type="compositionally biased region" description="Low complexity" evidence="8">
    <location>
        <begin position="744"/>
        <end position="758"/>
    </location>
</feature>
<dbReference type="InterPro" id="IPR021910">
    <property type="entry name" value="NGX6/PGAP6/MYMK"/>
</dbReference>
<keyword evidence="7" id="KW-1015">Disulfide bond</keyword>
<feature type="transmembrane region" description="Helical" evidence="9">
    <location>
        <begin position="691"/>
        <end position="711"/>
    </location>
</feature>
<dbReference type="PROSITE" id="PS50026">
    <property type="entry name" value="EGF_3"/>
    <property type="match status" value="1"/>
</dbReference>
<keyword evidence="3" id="KW-1003">Cell membrane</keyword>
<keyword evidence="4 9" id="KW-0812">Transmembrane</keyword>
<gene>
    <name evidence="11" type="ORF">HICCMSTLAB_LOCUS7302</name>
</gene>
<evidence type="ECO:0000313" key="11">
    <source>
        <dbReference type="EMBL" id="CAG5093976.1"/>
    </source>
</evidence>
<sequence length="787" mass="88559">MTSVMLFKIFKTQYEIIIYIGLILLSCSNVTSLMPEASQEGALHAFKSYSDVATFHYTVPKEVYRATWQFAAFMDGKNCAPREVHIYLQWGSYPVITANNESFPPNMYPGRNDTIRVTAVTAYDFQTTTIVPVNSPEPGDWFVGAYMSHWDEKVQQEGIGHKCHYSIGSVAVWLQANGIQSIPIGHENTMTTSQPSTYYKIFIPSGTWRFDVKIWDCKFKIASLNKTSKNCIKGLALQGLTMPVFNHTNSYKMNSLPVNTTHTFTERTPHDDSYYYLLVVSDSIVEFNVKVSISECPIKITENALMHHWVSNISINYTSHQLMISDKNSHGLENENKDDPCPRRFQLIRVKQIQTFSGVYLFQGREWLTPWILLTDNYPVIAQFNILPLVDVGGSLDVGVHLEVDKFATQQQVIVIACVRRSQVPDRHNGLIVCHDNRMMMNLSSTDRRDAHLLIPYPQPDTWHVALQTRCLSNGKVVACDVNEILVSLNIHTRQCVFSGSKSCGNHGICEEIHRGLLHYTTCSCFGGYKGWGCTDDTNVNIHSSLLMSFLMLILSNGFFLPAIYLAIKRKLYTESLVYFSTMLFSSLYHACDQKFMTYCIANYEVLQYCDFFSSILAFWVTLVAIARLPLHLVPVCHMFGVFIIAFCVESNKTGLTSILVPLAIGIVIPIGSLVYNFYKLKIRKLSRNLLVKLFIGLGLASIGLLLFTTVETEANYQYTHSMWHVIIALSLIFLLPPTAGSSSSSSAIESSSGSDSELVNLKNHSDSPVFTVNLDQESSSIANENS</sequence>
<evidence type="ECO:0000256" key="2">
    <source>
        <dbReference type="ARBA" id="ARBA00005542"/>
    </source>
</evidence>
<comment type="caution">
    <text evidence="11">The sequence shown here is derived from an EMBL/GenBank/DDBJ whole genome shotgun (WGS) entry which is preliminary data.</text>
</comment>
<dbReference type="Proteomes" id="UP000786811">
    <property type="component" value="Unassembled WGS sequence"/>
</dbReference>
<accession>A0A8J2MJ13</accession>
<organism evidence="11 12">
    <name type="scientific">Cotesia congregata</name>
    <name type="common">Parasitoid wasp</name>
    <name type="synonym">Apanteles congregatus</name>
    <dbReference type="NCBI Taxonomy" id="51543"/>
    <lineage>
        <taxon>Eukaryota</taxon>
        <taxon>Metazoa</taxon>
        <taxon>Ecdysozoa</taxon>
        <taxon>Arthropoda</taxon>
        <taxon>Hexapoda</taxon>
        <taxon>Insecta</taxon>
        <taxon>Pterygota</taxon>
        <taxon>Neoptera</taxon>
        <taxon>Endopterygota</taxon>
        <taxon>Hymenoptera</taxon>
        <taxon>Apocrita</taxon>
        <taxon>Ichneumonoidea</taxon>
        <taxon>Braconidae</taxon>
        <taxon>Microgastrinae</taxon>
        <taxon>Cotesia</taxon>
    </lineage>
</organism>
<feature type="region of interest" description="Disordered" evidence="8">
    <location>
        <begin position="744"/>
        <end position="763"/>
    </location>
</feature>
<keyword evidence="12" id="KW-1185">Reference proteome</keyword>
<evidence type="ECO:0000256" key="1">
    <source>
        <dbReference type="ARBA" id="ARBA00004651"/>
    </source>
</evidence>
<evidence type="ECO:0000256" key="6">
    <source>
        <dbReference type="ARBA" id="ARBA00023136"/>
    </source>
</evidence>
<evidence type="ECO:0000313" key="12">
    <source>
        <dbReference type="Proteomes" id="UP000786811"/>
    </source>
</evidence>
<dbReference type="OrthoDB" id="69646at2759"/>
<dbReference type="EMBL" id="CAJNRD030001120">
    <property type="protein sequence ID" value="CAG5093976.1"/>
    <property type="molecule type" value="Genomic_DNA"/>
</dbReference>